<name>A0ABQ7D2J4_BRACR</name>
<comment type="caution">
    <text evidence="1">The sequence shown here is derived from an EMBL/GenBank/DDBJ whole genome shotgun (WGS) entry which is preliminary data.</text>
</comment>
<evidence type="ECO:0000313" key="2">
    <source>
        <dbReference type="Proteomes" id="UP000266723"/>
    </source>
</evidence>
<dbReference type="EMBL" id="QGKV02000759">
    <property type="protein sequence ID" value="KAF3565655.1"/>
    <property type="molecule type" value="Genomic_DNA"/>
</dbReference>
<keyword evidence="2" id="KW-1185">Reference proteome</keyword>
<organism evidence="1 2">
    <name type="scientific">Brassica cretica</name>
    <name type="common">Mustard</name>
    <dbReference type="NCBI Taxonomy" id="69181"/>
    <lineage>
        <taxon>Eukaryota</taxon>
        <taxon>Viridiplantae</taxon>
        <taxon>Streptophyta</taxon>
        <taxon>Embryophyta</taxon>
        <taxon>Tracheophyta</taxon>
        <taxon>Spermatophyta</taxon>
        <taxon>Magnoliopsida</taxon>
        <taxon>eudicotyledons</taxon>
        <taxon>Gunneridae</taxon>
        <taxon>Pentapetalae</taxon>
        <taxon>rosids</taxon>
        <taxon>malvids</taxon>
        <taxon>Brassicales</taxon>
        <taxon>Brassicaceae</taxon>
        <taxon>Brassiceae</taxon>
        <taxon>Brassica</taxon>
    </lineage>
</organism>
<evidence type="ECO:0000313" key="1">
    <source>
        <dbReference type="EMBL" id="KAF3565655.1"/>
    </source>
</evidence>
<proteinExistence type="predicted"/>
<sequence length="139" mass="14906">MNNFGDSDLMAAYVEIAVLHHRVALLRPNVTATAASTRTLIGSERTPSISVAVAGPPCGPSSGVSVTSFHSIDSHTQSGKRDQIQVCEPAMMKLSKRSKKCGADCDKLVTKILLEAANLSCRLCDHIIILMNCTTTPYF</sequence>
<dbReference type="Proteomes" id="UP000266723">
    <property type="component" value="Unassembled WGS sequence"/>
</dbReference>
<accession>A0ABQ7D2J4</accession>
<reference evidence="1 2" key="1">
    <citation type="journal article" date="2020" name="BMC Genomics">
        <title>Intraspecific diversification of the crop wild relative Brassica cretica Lam. using demographic model selection.</title>
        <authorList>
            <person name="Kioukis A."/>
            <person name="Michalopoulou V.A."/>
            <person name="Briers L."/>
            <person name="Pirintsos S."/>
            <person name="Studholme D.J."/>
            <person name="Pavlidis P."/>
            <person name="Sarris P.F."/>
        </authorList>
    </citation>
    <scope>NUCLEOTIDE SEQUENCE [LARGE SCALE GENOMIC DNA]</scope>
    <source>
        <strain evidence="2">cv. PFS-1207/04</strain>
    </source>
</reference>
<gene>
    <name evidence="1" type="ORF">DY000_02012709</name>
</gene>
<protein>
    <submittedName>
        <fullName evidence="1">Uncharacterized protein</fullName>
    </submittedName>
</protein>